<reference evidence="7 8" key="1">
    <citation type="journal article" date="2018" name="Plant J.">
        <title>Genome sequences of Chlorella sorokiniana UTEX 1602 and Micractinium conductrix SAG 241.80: implications to maltose excretion by a green alga.</title>
        <authorList>
            <person name="Arriola M.B."/>
            <person name="Velmurugan N."/>
            <person name="Zhang Y."/>
            <person name="Plunkett M.H."/>
            <person name="Hondzo H."/>
            <person name="Barney B.M."/>
        </authorList>
    </citation>
    <scope>NUCLEOTIDE SEQUENCE [LARGE SCALE GENOMIC DNA]</scope>
    <source>
        <strain evidence="8">UTEX 1602</strain>
    </source>
</reference>
<evidence type="ECO:0000256" key="4">
    <source>
        <dbReference type="ARBA" id="ARBA00022968"/>
    </source>
</evidence>
<keyword evidence="8" id="KW-1185">Reference proteome</keyword>
<dbReference type="AlphaFoldDB" id="A0A2P6TDT1"/>
<evidence type="ECO:0000256" key="1">
    <source>
        <dbReference type="ARBA" id="ARBA00004606"/>
    </source>
</evidence>
<dbReference type="PANTHER" id="PTHR23033">
    <property type="entry name" value="BETA1,3-GALACTOSYLTRANSFERASE"/>
    <property type="match status" value="1"/>
</dbReference>
<evidence type="ECO:0000256" key="5">
    <source>
        <dbReference type="ARBA" id="ARBA00022989"/>
    </source>
</evidence>
<proteinExistence type="inferred from homology"/>
<dbReference type="Gene3D" id="3.90.550.50">
    <property type="match status" value="1"/>
</dbReference>
<comment type="similarity">
    <text evidence="2">Belongs to the glycosyltransferase 31 family. Beta3-Gal-T subfamily.</text>
</comment>
<sequence length="193" mass="21311">MTGSPPGSPASRGVGPTGRRSLMHATLICLGIAALAWLPRQQHSIWFVHLRTEAGVAAPGTAQLPPEVLRSFVTVTPTASHRHELVKAMRAWRRGLWTLVLTNATGVALAREQAEGLRHNEHWLHVADIQHFSVTNKSGDFRAALAPLLAREHFGDACFKWMIYGDDDVAFFWPGLLRMLASLRSNDPYFLSA</sequence>
<evidence type="ECO:0000256" key="6">
    <source>
        <dbReference type="ARBA" id="ARBA00023136"/>
    </source>
</evidence>
<comment type="caution">
    <text evidence="7">The sequence shown here is derived from an EMBL/GenBank/DDBJ whole genome shotgun (WGS) entry which is preliminary data.</text>
</comment>
<evidence type="ECO:0000256" key="2">
    <source>
        <dbReference type="ARBA" id="ARBA00006462"/>
    </source>
</evidence>
<evidence type="ECO:0008006" key="9">
    <source>
        <dbReference type="Google" id="ProtNLM"/>
    </source>
</evidence>
<keyword evidence="5" id="KW-1133">Transmembrane helix</keyword>
<dbReference type="InterPro" id="IPR026050">
    <property type="entry name" value="C1GALT1/C1GALT1_chp1"/>
</dbReference>
<evidence type="ECO:0000313" key="7">
    <source>
        <dbReference type="EMBL" id="PRW20795.1"/>
    </source>
</evidence>
<protein>
    <recommendedName>
        <fullName evidence="9">Hexosyltransferase</fullName>
    </recommendedName>
</protein>
<organism evidence="7 8">
    <name type="scientific">Chlorella sorokiniana</name>
    <name type="common">Freshwater green alga</name>
    <dbReference type="NCBI Taxonomy" id="3076"/>
    <lineage>
        <taxon>Eukaryota</taxon>
        <taxon>Viridiplantae</taxon>
        <taxon>Chlorophyta</taxon>
        <taxon>core chlorophytes</taxon>
        <taxon>Trebouxiophyceae</taxon>
        <taxon>Chlorellales</taxon>
        <taxon>Chlorellaceae</taxon>
        <taxon>Chlorella clade</taxon>
        <taxon>Chlorella</taxon>
    </lineage>
</organism>
<accession>A0A2P6TDT1</accession>
<dbReference type="OrthoDB" id="515066at2759"/>
<name>A0A2P6TDT1_CHLSO</name>
<keyword evidence="3" id="KW-0812">Transmembrane</keyword>
<dbReference type="EMBL" id="LHPG02000021">
    <property type="protein sequence ID" value="PRW20795.1"/>
    <property type="molecule type" value="Genomic_DNA"/>
</dbReference>
<evidence type="ECO:0000313" key="8">
    <source>
        <dbReference type="Proteomes" id="UP000239899"/>
    </source>
</evidence>
<dbReference type="Proteomes" id="UP000239899">
    <property type="component" value="Unassembled WGS sequence"/>
</dbReference>
<keyword evidence="6" id="KW-0472">Membrane</keyword>
<comment type="subcellular location">
    <subcellularLocation>
        <location evidence="1">Membrane</location>
        <topology evidence="1">Single-pass type II membrane protein</topology>
    </subcellularLocation>
</comment>
<dbReference type="GO" id="GO:0016020">
    <property type="term" value="C:membrane"/>
    <property type="evidence" value="ECO:0007669"/>
    <property type="project" value="UniProtKB-SubCell"/>
</dbReference>
<keyword evidence="4" id="KW-0735">Signal-anchor</keyword>
<dbReference type="PANTHER" id="PTHR23033:SF50">
    <property type="entry name" value="HEXOSYLTRANSFERASE"/>
    <property type="match status" value="1"/>
</dbReference>
<evidence type="ECO:0000256" key="3">
    <source>
        <dbReference type="ARBA" id="ARBA00022692"/>
    </source>
</evidence>
<gene>
    <name evidence="7" type="ORF">C2E21_8620</name>
</gene>